<feature type="compositionally biased region" description="Basic and acidic residues" evidence="1">
    <location>
        <begin position="87"/>
        <end position="97"/>
    </location>
</feature>
<evidence type="ECO:0000313" key="2">
    <source>
        <dbReference type="EMBL" id="ONI02733.1"/>
    </source>
</evidence>
<dbReference type="eggNOG" id="ENOG502S3WV">
    <property type="taxonomic scope" value="Eukaryota"/>
</dbReference>
<accession>M5W844</accession>
<dbReference type="Proteomes" id="UP000006882">
    <property type="component" value="Chromosome G6"/>
</dbReference>
<dbReference type="KEGG" id="pper:18775439"/>
<sequence>MRREEKRRKFNEAVLNTLFPPPSPPSSPPVHSPKDEDVPLSILLQDFEEDLGESGSATTSGDDDGNGESEPQRLTRAQRKRLRKKKLKEDASRRRELIGPLLPPTVDQGENEAQGVRRNASEEPDAAIVEKPGDEPPACSNQNKVKQRRKAKKLAREREQD</sequence>
<reference evidence="2 3" key="1">
    <citation type="journal article" date="2013" name="Nat. Genet.">
        <title>The high-quality draft genome of peach (Prunus persica) identifies unique patterns of genetic diversity, domestication and genome evolution.</title>
        <authorList>
            <consortium name="International Peach Genome Initiative"/>
            <person name="Verde I."/>
            <person name="Abbott A.G."/>
            <person name="Scalabrin S."/>
            <person name="Jung S."/>
            <person name="Shu S."/>
            <person name="Marroni F."/>
            <person name="Zhebentyayeva T."/>
            <person name="Dettori M.T."/>
            <person name="Grimwood J."/>
            <person name="Cattonaro F."/>
            <person name="Zuccolo A."/>
            <person name="Rossini L."/>
            <person name="Jenkins J."/>
            <person name="Vendramin E."/>
            <person name="Meisel L.A."/>
            <person name="Decroocq V."/>
            <person name="Sosinski B."/>
            <person name="Prochnik S."/>
            <person name="Mitros T."/>
            <person name="Policriti A."/>
            <person name="Cipriani G."/>
            <person name="Dondini L."/>
            <person name="Ficklin S."/>
            <person name="Goodstein D.M."/>
            <person name="Xuan P."/>
            <person name="Del Fabbro C."/>
            <person name="Aramini V."/>
            <person name="Copetti D."/>
            <person name="Gonzalez S."/>
            <person name="Horner D.S."/>
            <person name="Falchi R."/>
            <person name="Lucas S."/>
            <person name="Mica E."/>
            <person name="Maldonado J."/>
            <person name="Lazzari B."/>
            <person name="Bielenberg D."/>
            <person name="Pirona R."/>
            <person name="Miculan M."/>
            <person name="Barakat A."/>
            <person name="Testolin R."/>
            <person name="Stella A."/>
            <person name="Tartarini S."/>
            <person name="Tonutti P."/>
            <person name="Arus P."/>
            <person name="Orellana A."/>
            <person name="Wells C."/>
            <person name="Main D."/>
            <person name="Vizzotto G."/>
            <person name="Silva H."/>
            <person name="Salamini F."/>
            <person name="Schmutz J."/>
            <person name="Morgante M."/>
            <person name="Rokhsar D.S."/>
        </authorList>
    </citation>
    <scope>NUCLEOTIDE SEQUENCE [LARGE SCALE GENOMIC DNA]</scope>
    <source>
        <strain evidence="3">cv. Nemared</strain>
    </source>
</reference>
<name>M5W844_PRUPE</name>
<feature type="compositionally biased region" description="Pro residues" evidence="1">
    <location>
        <begin position="19"/>
        <end position="31"/>
    </location>
</feature>
<feature type="region of interest" description="Disordered" evidence="1">
    <location>
        <begin position="1"/>
        <end position="161"/>
    </location>
</feature>
<proteinExistence type="predicted"/>
<dbReference type="Gramene" id="ONI02733">
    <property type="protein sequence ID" value="ONI02733"/>
    <property type="gene ID" value="PRUPE_6G218900"/>
</dbReference>
<dbReference type="HOGENOM" id="CLU_127358_0_0_1"/>
<protein>
    <submittedName>
        <fullName evidence="2">Uncharacterized protein</fullName>
    </submittedName>
</protein>
<dbReference type="OrthoDB" id="763372at2759"/>
<gene>
    <name evidence="2" type="ORF">PRUPE_6G218900</name>
</gene>
<dbReference type="AlphaFoldDB" id="M5W844"/>
<keyword evidence="3" id="KW-1185">Reference proteome</keyword>
<evidence type="ECO:0000313" key="3">
    <source>
        <dbReference type="Proteomes" id="UP000006882"/>
    </source>
</evidence>
<dbReference type="EMBL" id="CM007656">
    <property type="protein sequence ID" value="ONI02733.1"/>
    <property type="molecule type" value="Genomic_DNA"/>
</dbReference>
<dbReference type="OMA" id="ERCKIAD"/>
<feature type="compositionally biased region" description="Basic residues" evidence="1">
    <location>
        <begin position="76"/>
        <end position="86"/>
    </location>
</feature>
<organism evidence="2 3">
    <name type="scientific">Prunus persica</name>
    <name type="common">Peach</name>
    <name type="synonym">Amygdalus persica</name>
    <dbReference type="NCBI Taxonomy" id="3760"/>
    <lineage>
        <taxon>Eukaryota</taxon>
        <taxon>Viridiplantae</taxon>
        <taxon>Streptophyta</taxon>
        <taxon>Embryophyta</taxon>
        <taxon>Tracheophyta</taxon>
        <taxon>Spermatophyta</taxon>
        <taxon>Magnoliopsida</taxon>
        <taxon>eudicotyledons</taxon>
        <taxon>Gunneridae</taxon>
        <taxon>Pentapetalae</taxon>
        <taxon>rosids</taxon>
        <taxon>fabids</taxon>
        <taxon>Rosales</taxon>
        <taxon>Rosaceae</taxon>
        <taxon>Amygdaloideae</taxon>
        <taxon>Amygdaleae</taxon>
        <taxon>Prunus</taxon>
    </lineage>
</organism>
<evidence type="ECO:0000256" key="1">
    <source>
        <dbReference type="SAM" id="MobiDB-lite"/>
    </source>
</evidence>